<dbReference type="InterPro" id="IPR011006">
    <property type="entry name" value="CheY-like_superfamily"/>
</dbReference>
<keyword evidence="1 6" id="KW-0597">Phosphoprotein</keyword>
<evidence type="ECO:0000313" key="8">
    <source>
        <dbReference type="EMBL" id="SDM83305.1"/>
    </source>
</evidence>
<keyword evidence="2" id="KW-0902">Two-component regulatory system</keyword>
<gene>
    <name evidence="8" type="ORF">SAMN05192576_1044</name>
</gene>
<dbReference type="InterPro" id="IPR039420">
    <property type="entry name" value="WalR-like"/>
</dbReference>
<keyword evidence="9" id="KW-1185">Reference proteome</keyword>
<dbReference type="GO" id="GO:0000156">
    <property type="term" value="F:phosphorelay response regulator activity"/>
    <property type="evidence" value="ECO:0007669"/>
    <property type="project" value="TreeGrafter"/>
</dbReference>
<proteinExistence type="predicted"/>
<dbReference type="RefSeq" id="WP_091022456.1">
    <property type="nucleotide sequence ID" value="NZ_BKAE01000002.1"/>
</dbReference>
<keyword evidence="5" id="KW-0804">Transcription</keyword>
<feature type="domain" description="Response regulatory" evidence="7">
    <location>
        <begin position="3"/>
        <end position="119"/>
    </location>
</feature>
<dbReference type="InterPro" id="IPR001789">
    <property type="entry name" value="Sig_transdc_resp-reg_receiver"/>
</dbReference>
<protein>
    <submittedName>
        <fullName evidence="8">Two-component system, OmpR family, alkaline phosphatase synthesis response regulator PhoP</fullName>
    </submittedName>
</protein>
<dbReference type="Proteomes" id="UP000199004">
    <property type="component" value="Unassembled WGS sequence"/>
</dbReference>
<dbReference type="GO" id="GO:0032993">
    <property type="term" value="C:protein-DNA complex"/>
    <property type="evidence" value="ECO:0007669"/>
    <property type="project" value="TreeGrafter"/>
</dbReference>
<dbReference type="EMBL" id="FNIC01000001">
    <property type="protein sequence ID" value="SDM83305.1"/>
    <property type="molecule type" value="Genomic_DNA"/>
</dbReference>
<sequence>MARLLVVDDDEDIRELLSIALGVAGHEILTASDGPEALDVLAAEPVDLMVLDVSMPQMSGLEVARRVRATPPAPEPLILMLSAMGDPDDIAAGLAAGADTYATKPFNIKSLTRAVDTLLRGRAS</sequence>
<dbReference type="AlphaFoldDB" id="A0A1G9WGY4"/>
<dbReference type="SUPFAM" id="SSF52172">
    <property type="entry name" value="CheY-like"/>
    <property type="match status" value="1"/>
</dbReference>
<keyword evidence="4" id="KW-0238">DNA-binding</keyword>
<evidence type="ECO:0000256" key="2">
    <source>
        <dbReference type="ARBA" id="ARBA00023012"/>
    </source>
</evidence>
<dbReference type="GO" id="GO:0000976">
    <property type="term" value="F:transcription cis-regulatory region binding"/>
    <property type="evidence" value="ECO:0007669"/>
    <property type="project" value="TreeGrafter"/>
</dbReference>
<evidence type="ECO:0000256" key="4">
    <source>
        <dbReference type="ARBA" id="ARBA00023125"/>
    </source>
</evidence>
<dbReference type="SMART" id="SM00448">
    <property type="entry name" value="REC"/>
    <property type="match status" value="1"/>
</dbReference>
<dbReference type="PANTHER" id="PTHR48111:SF1">
    <property type="entry name" value="TWO-COMPONENT RESPONSE REGULATOR ORR33"/>
    <property type="match status" value="1"/>
</dbReference>
<dbReference type="GO" id="GO:0005829">
    <property type="term" value="C:cytosol"/>
    <property type="evidence" value="ECO:0007669"/>
    <property type="project" value="TreeGrafter"/>
</dbReference>
<reference evidence="8 9" key="1">
    <citation type="submission" date="2016-10" db="EMBL/GenBank/DDBJ databases">
        <authorList>
            <person name="de Groot N.N."/>
        </authorList>
    </citation>
    <scope>NUCLEOTIDE SEQUENCE [LARGE SCALE GENOMIC DNA]</scope>
    <source>
        <strain evidence="8 9">CGMCC 1.11147</strain>
    </source>
</reference>
<accession>A0A1G9WGY4</accession>
<dbReference type="PROSITE" id="PS50110">
    <property type="entry name" value="RESPONSE_REGULATORY"/>
    <property type="match status" value="1"/>
</dbReference>
<dbReference type="OrthoDB" id="3784905at2"/>
<evidence type="ECO:0000256" key="3">
    <source>
        <dbReference type="ARBA" id="ARBA00023015"/>
    </source>
</evidence>
<evidence type="ECO:0000256" key="1">
    <source>
        <dbReference type="ARBA" id="ARBA00022553"/>
    </source>
</evidence>
<dbReference type="STRING" id="1005944.SAMN05192576_1044"/>
<evidence type="ECO:0000313" key="9">
    <source>
        <dbReference type="Proteomes" id="UP000199004"/>
    </source>
</evidence>
<dbReference type="GO" id="GO:0006355">
    <property type="term" value="P:regulation of DNA-templated transcription"/>
    <property type="evidence" value="ECO:0007669"/>
    <property type="project" value="TreeGrafter"/>
</dbReference>
<evidence type="ECO:0000256" key="6">
    <source>
        <dbReference type="PROSITE-ProRule" id="PRU00169"/>
    </source>
</evidence>
<name>A0A1G9WGY4_9ACTN</name>
<dbReference type="Pfam" id="PF00072">
    <property type="entry name" value="Response_reg"/>
    <property type="match status" value="1"/>
</dbReference>
<dbReference type="PANTHER" id="PTHR48111">
    <property type="entry name" value="REGULATOR OF RPOS"/>
    <property type="match status" value="1"/>
</dbReference>
<evidence type="ECO:0000256" key="5">
    <source>
        <dbReference type="ARBA" id="ARBA00023163"/>
    </source>
</evidence>
<evidence type="ECO:0000259" key="7">
    <source>
        <dbReference type="PROSITE" id="PS50110"/>
    </source>
</evidence>
<dbReference type="CDD" id="cd17574">
    <property type="entry name" value="REC_OmpR"/>
    <property type="match status" value="1"/>
</dbReference>
<dbReference type="Gene3D" id="3.40.50.2300">
    <property type="match status" value="1"/>
</dbReference>
<feature type="modified residue" description="4-aspartylphosphate" evidence="6">
    <location>
        <position position="52"/>
    </location>
</feature>
<keyword evidence="3" id="KW-0805">Transcription regulation</keyword>
<organism evidence="8 9">
    <name type="scientific">Nocardioides szechwanensis</name>
    <dbReference type="NCBI Taxonomy" id="1005944"/>
    <lineage>
        <taxon>Bacteria</taxon>
        <taxon>Bacillati</taxon>
        <taxon>Actinomycetota</taxon>
        <taxon>Actinomycetes</taxon>
        <taxon>Propionibacteriales</taxon>
        <taxon>Nocardioidaceae</taxon>
        <taxon>Nocardioides</taxon>
    </lineage>
</organism>